<dbReference type="Proteomes" id="UP000598297">
    <property type="component" value="Unassembled WGS sequence"/>
</dbReference>
<comment type="caution">
    <text evidence="1">The sequence shown here is derived from an EMBL/GenBank/DDBJ whole genome shotgun (WGS) entry which is preliminary data.</text>
</comment>
<protein>
    <submittedName>
        <fullName evidence="1">Uncharacterized protein</fullName>
    </submittedName>
</protein>
<evidence type="ECO:0000313" key="2">
    <source>
        <dbReference type="Proteomes" id="UP000598297"/>
    </source>
</evidence>
<organism evidence="1 2">
    <name type="scientific">Streptomyces boluensis</name>
    <dbReference type="NCBI Taxonomy" id="1775135"/>
    <lineage>
        <taxon>Bacteria</taxon>
        <taxon>Bacillati</taxon>
        <taxon>Actinomycetota</taxon>
        <taxon>Actinomycetes</taxon>
        <taxon>Kitasatosporales</taxon>
        <taxon>Streptomycetaceae</taxon>
        <taxon>Streptomyces</taxon>
    </lineage>
</organism>
<reference evidence="1" key="1">
    <citation type="submission" date="2020-01" db="EMBL/GenBank/DDBJ databases">
        <title>Whole-genome analyses of novel actinobacteria.</title>
        <authorList>
            <person name="Sahin N."/>
        </authorList>
    </citation>
    <scope>NUCLEOTIDE SEQUENCE</scope>
    <source>
        <strain evidence="1">YC537</strain>
    </source>
</reference>
<gene>
    <name evidence="1" type="ORF">GUY60_07165</name>
</gene>
<proteinExistence type="predicted"/>
<dbReference type="AlphaFoldDB" id="A0A964XJJ1"/>
<evidence type="ECO:0000313" key="1">
    <source>
        <dbReference type="EMBL" id="NBE51205.1"/>
    </source>
</evidence>
<accession>A0A964XJJ1</accession>
<keyword evidence="2" id="KW-1185">Reference proteome</keyword>
<dbReference type="OrthoDB" id="4160104at2"/>
<dbReference type="EMBL" id="JAAAHS010000032">
    <property type="protein sequence ID" value="NBE51205.1"/>
    <property type="molecule type" value="Genomic_DNA"/>
</dbReference>
<sequence>MPRHTGELAVHGRLERREGTELFIVDERLSGHDTFLSTTLCLDQPVYLPELPVRILTFDDVTVLASLVSVLPQAQAGEEWSGTLLIPHGVRPPTIPDDLAQAAAEAGVDTSGWSAAEARQLLTFLGEADPGPVRAERIGMIIEALEGDS</sequence>
<name>A0A964XJJ1_9ACTN</name>